<gene>
    <name evidence="9" type="ORF">BM613_08010</name>
</gene>
<feature type="transmembrane region" description="Helical" evidence="8">
    <location>
        <begin position="145"/>
        <end position="165"/>
    </location>
</feature>
<dbReference type="PANTHER" id="PTHR34975:SF2">
    <property type="entry name" value="SPORE GERMINATION PROTEIN A2"/>
    <property type="match status" value="1"/>
</dbReference>
<keyword evidence="3" id="KW-0813">Transport</keyword>
<dbReference type="GO" id="GO:0009847">
    <property type="term" value="P:spore germination"/>
    <property type="evidence" value="ECO:0007669"/>
    <property type="project" value="InterPro"/>
</dbReference>
<organism evidence="9 10">
    <name type="scientific">Sulfoacidibacillus thermotolerans</name>
    <name type="common">Acidibacillus sulfuroxidans</name>
    <dbReference type="NCBI Taxonomy" id="1765684"/>
    <lineage>
        <taxon>Bacteria</taxon>
        <taxon>Bacillati</taxon>
        <taxon>Bacillota</taxon>
        <taxon>Bacilli</taxon>
        <taxon>Bacillales</taxon>
        <taxon>Alicyclobacillaceae</taxon>
        <taxon>Sulfoacidibacillus</taxon>
    </lineage>
</organism>
<reference evidence="9 10" key="1">
    <citation type="submission" date="2016-11" db="EMBL/GenBank/DDBJ databases">
        <title>Comparative genomics of Acidibacillus ferroxidans species.</title>
        <authorList>
            <person name="Oliveira G."/>
            <person name="Nunes G."/>
            <person name="Oliveira R."/>
            <person name="Araujo F."/>
            <person name="Salim A."/>
            <person name="Scholte L."/>
            <person name="Morais D."/>
            <person name="Nancucheo I."/>
            <person name="Johnson D.B."/>
            <person name="Grail B."/>
            <person name="Bittencourt J."/>
            <person name="Valadares R."/>
        </authorList>
    </citation>
    <scope>NUCLEOTIDE SEQUENCE [LARGE SCALE GENOMIC DNA]</scope>
    <source>
        <strain evidence="9 10">Y002</strain>
    </source>
</reference>
<comment type="caution">
    <text evidence="9">The sequence shown here is derived from an EMBL/GenBank/DDBJ whole genome shotgun (WGS) entry which is preliminary data.</text>
</comment>
<feature type="transmembrane region" description="Helical" evidence="8">
    <location>
        <begin position="216"/>
        <end position="238"/>
    </location>
</feature>
<evidence type="ECO:0000313" key="9">
    <source>
        <dbReference type="EMBL" id="PWI57555.1"/>
    </source>
</evidence>
<feature type="transmembrane region" description="Helical" evidence="8">
    <location>
        <begin position="79"/>
        <end position="98"/>
    </location>
</feature>
<evidence type="ECO:0000256" key="1">
    <source>
        <dbReference type="ARBA" id="ARBA00004141"/>
    </source>
</evidence>
<keyword evidence="7 8" id="KW-0472">Membrane</keyword>
<keyword evidence="5 8" id="KW-0812">Transmembrane</keyword>
<accession>A0A2U3D8F7</accession>
<dbReference type="RefSeq" id="WP_109430662.1">
    <property type="nucleotide sequence ID" value="NZ_MPDK01000011.1"/>
</dbReference>
<feature type="transmembrane region" description="Helical" evidence="8">
    <location>
        <begin position="118"/>
        <end position="136"/>
    </location>
</feature>
<dbReference type="NCBIfam" id="TIGR00912">
    <property type="entry name" value="2A0309"/>
    <property type="match status" value="1"/>
</dbReference>
<dbReference type="AlphaFoldDB" id="A0A2U3D8F7"/>
<sequence length="358" mass="39709">MQIQISRVQLITILVWVVLGTGIVTIPAAIAQFTIHDAWMIPLFFLFGGGGVALVAHLFMKTFPHQSLAQAAENSLGHIFGSGLVIWILIWLYLAVTTIARELSAFATTVILPHTPEYVISAFNLFVVAYLVYLGLEVIARVNEFITPLVLISVPILFILSVRNFEFEQFLPMFADGMSPIARAAVVQLLDYSLEMLIVLQIIPTLESPQTIGKDILIASAIITGILSLIVTLTVGIVGPSTSYLNYPVLEIVRSIRIGKFIERLDTLYVMGVVSTLILKVAMFHYCLCDTWKDLFHLSSIRLLAWSGGLVVWTGSLFLFGNMADVYHFIMDTAPIYFLLTMVGIPLLLIATQKLFKK</sequence>
<dbReference type="InterPro" id="IPR004761">
    <property type="entry name" value="Spore_GerAB"/>
</dbReference>
<evidence type="ECO:0000256" key="2">
    <source>
        <dbReference type="ARBA" id="ARBA00007998"/>
    </source>
</evidence>
<comment type="subcellular location">
    <subcellularLocation>
        <location evidence="1">Membrane</location>
        <topology evidence="1">Multi-pass membrane protein</topology>
    </subcellularLocation>
</comment>
<evidence type="ECO:0000313" key="10">
    <source>
        <dbReference type="Proteomes" id="UP000245380"/>
    </source>
</evidence>
<evidence type="ECO:0000256" key="3">
    <source>
        <dbReference type="ARBA" id="ARBA00022448"/>
    </source>
</evidence>
<feature type="transmembrane region" description="Helical" evidence="8">
    <location>
        <begin position="39"/>
        <end position="59"/>
    </location>
</feature>
<comment type="similarity">
    <text evidence="2">Belongs to the amino acid-polyamine-organocation (APC) superfamily. Spore germination protein (SGP) (TC 2.A.3.9) family.</text>
</comment>
<feature type="transmembrane region" description="Helical" evidence="8">
    <location>
        <begin position="268"/>
        <end position="289"/>
    </location>
</feature>
<dbReference type="PANTHER" id="PTHR34975">
    <property type="entry name" value="SPORE GERMINATION PROTEIN A2"/>
    <property type="match status" value="1"/>
</dbReference>
<proteinExistence type="inferred from homology"/>
<dbReference type="Pfam" id="PF03845">
    <property type="entry name" value="Spore_permease"/>
    <property type="match status" value="1"/>
</dbReference>
<evidence type="ECO:0000256" key="6">
    <source>
        <dbReference type="ARBA" id="ARBA00022989"/>
    </source>
</evidence>
<protein>
    <submittedName>
        <fullName evidence="9">Uncharacterized protein</fullName>
    </submittedName>
</protein>
<evidence type="ECO:0000256" key="4">
    <source>
        <dbReference type="ARBA" id="ARBA00022544"/>
    </source>
</evidence>
<evidence type="ECO:0000256" key="8">
    <source>
        <dbReference type="SAM" id="Phobius"/>
    </source>
</evidence>
<dbReference type="GO" id="GO:0016020">
    <property type="term" value="C:membrane"/>
    <property type="evidence" value="ECO:0007669"/>
    <property type="project" value="UniProtKB-SubCell"/>
</dbReference>
<keyword evidence="4" id="KW-0309">Germination</keyword>
<name>A0A2U3D8F7_SULT2</name>
<evidence type="ECO:0000256" key="7">
    <source>
        <dbReference type="ARBA" id="ARBA00023136"/>
    </source>
</evidence>
<dbReference type="OrthoDB" id="2078716at2"/>
<feature type="transmembrane region" description="Helical" evidence="8">
    <location>
        <begin position="301"/>
        <end position="324"/>
    </location>
</feature>
<evidence type="ECO:0000256" key="5">
    <source>
        <dbReference type="ARBA" id="ARBA00022692"/>
    </source>
</evidence>
<feature type="transmembrane region" description="Helical" evidence="8">
    <location>
        <begin position="12"/>
        <end position="33"/>
    </location>
</feature>
<keyword evidence="10" id="KW-1185">Reference proteome</keyword>
<feature type="transmembrane region" description="Helical" evidence="8">
    <location>
        <begin position="336"/>
        <end position="356"/>
    </location>
</feature>
<keyword evidence="6 8" id="KW-1133">Transmembrane helix</keyword>
<feature type="transmembrane region" description="Helical" evidence="8">
    <location>
        <begin position="185"/>
        <end position="204"/>
    </location>
</feature>
<dbReference type="Proteomes" id="UP000245380">
    <property type="component" value="Unassembled WGS sequence"/>
</dbReference>
<dbReference type="EMBL" id="MPDK01000011">
    <property type="protein sequence ID" value="PWI57555.1"/>
    <property type="molecule type" value="Genomic_DNA"/>
</dbReference>
<dbReference type="Gene3D" id="1.20.1740.10">
    <property type="entry name" value="Amino acid/polyamine transporter I"/>
    <property type="match status" value="1"/>
</dbReference>